<protein>
    <submittedName>
        <fullName evidence="1">LuxR C-terminal-related transcriptional regulator</fullName>
    </submittedName>
</protein>
<organism evidence="1 2">
    <name type="scientific">Streptomyces pratisoli</name>
    <dbReference type="NCBI Taxonomy" id="3139917"/>
    <lineage>
        <taxon>Bacteria</taxon>
        <taxon>Bacillati</taxon>
        <taxon>Actinomycetota</taxon>
        <taxon>Actinomycetes</taxon>
        <taxon>Kitasatosporales</taxon>
        <taxon>Streptomycetaceae</taxon>
        <taxon>Streptomyces</taxon>
    </lineage>
</organism>
<comment type="caution">
    <text evidence="1">The sequence shown here is derived from an EMBL/GenBank/DDBJ whole genome shotgun (WGS) entry which is preliminary data.</text>
</comment>
<name>A0ACC6QPR2_9ACTN</name>
<reference evidence="1" key="1">
    <citation type="submission" date="2024-03" db="EMBL/GenBank/DDBJ databases">
        <title>Novel Streptomyces species of biotechnological and ecological value are a feature of Machair soil.</title>
        <authorList>
            <person name="Prole J.R."/>
            <person name="Goodfellow M."/>
            <person name="Allenby N."/>
            <person name="Ward A.C."/>
        </authorList>
    </citation>
    <scope>NUCLEOTIDE SEQUENCE</scope>
    <source>
        <strain evidence="1">MS1.AVA.4</strain>
    </source>
</reference>
<accession>A0ACC6QPR2</accession>
<evidence type="ECO:0000313" key="1">
    <source>
        <dbReference type="EMBL" id="MEJ8660349.1"/>
    </source>
</evidence>
<evidence type="ECO:0000313" key="2">
    <source>
        <dbReference type="Proteomes" id="UP001375539"/>
    </source>
</evidence>
<gene>
    <name evidence="1" type="ORF">WKI58_28170</name>
</gene>
<keyword evidence="2" id="KW-1185">Reference proteome</keyword>
<dbReference type="EMBL" id="JBBKAI010000002">
    <property type="protein sequence ID" value="MEJ8660349.1"/>
    <property type="molecule type" value="Genomic_DNA"/>
</dbReference>
<dbReference type="Proteomes" id="UP001375539">
    <property type="component" value="Unassembled WGS sequence"/>
</dbReference>
<sequence length="879" mass="93329">MTERPELVQTFGRKAETDRIAQLLAAGSAGRSGTLTVQGPPGTGKTRLLLESQRAAERLGFTVSSFLNPAAGGPAGRHEAASLMAVLDSAAVSSEPRLVVVDNLHNVPEELTEAVASLAHYEPPMNSRTAPLIRMIGLRTELQNPSMRRLSSEFAGCQRIELGRLSEATSRELAADILGAAPDPKLAAMISGAGGNPLLIVELVQGLREEGSLEISHERARLLDERIPRRVRDLAQHWLDSLSDKARQLVQVAAAVGGSFMVVEIASMLRETTASMLPALNETIASGLLICPGEQTVFQHELVRRSIADALPAAVRQALRQDVSALRRQHCLQVPIPPEFLVTGGRSPGTPVAGSTDAPGSLHAPGPLPAPAPLPGATTGPGIVHRLLPALMMARGTRTEPLPLGLAEELRAGLTSVLQAHYADAELTGTADAPLGDRTDRITRNTVSLFADGVERATTRARALLAAHQGRDDDADAVTATVVMSNLEWAVGNLAEGLRWGQRAVQRLGPATPPVWSPYVRLALATKLSDIGRFDEAEELIRTARTEAEALGHPHTATPLIARARLLLQSSRLQEAQDCAQTGLEVAAKTGGGWVVPVGQAVLILVALRRGDLASAADYAWRCRAAVGADSTVFPSIHFDWGECLVATAQLGARRTAELLTTTYAHLLTSPQLFVEEAAAAAWFVRLALAADDMPLAATVVTAAERFAAANPGLPTLAVAALHARGLLERDSEALRQAAREHVSPCAGALAEEDLGILLSAQEEKNGALGAAALRSALQRFVQIGSQGDIERIRAFMEERGTAVTSSPRQGRAATAGWDALTETERSIAHLVSDGLTNRQVARRVSLSPHTVNYHLRAIFRKLGIGSRVEVARHITHSA</sequence>
<proteinExistence type="predicted"/>